<dbReference type="Gene3D" id="3.40.50.300">
    <property type="entry name" value="P-loop containing nucleotide triphosphate hydrolases"/>
    <property type="match status" value="1"/>
</dbReference>
<accession>A0ABW3ZJF1</accession>
<protein>
    <submittedName>
        <fullName evidence="1">Sulfotransferase family protein</fullName>
        <ecNumber evidence="1">2.8.2.-</ecNumber>
    </submittedName>
</protein>
<dbReference type="Pfam" id="PF17784">
    <property type="entry name" value="Sulfotransfer_4"/>
    <property type="match status" value="1"/>
</dbReference>
<keyword evidence="1" id="KW-0808">Transferase</keyword>
<gene>
    <name evidence="1" type="ORF">ACFQ4E_12425</name>
</gene>
<dbReference type="Proteomes" id="UP001597135">
    <property type="component" value="Unassembled WGS sequence"/>
</dbReference>
<dbReference type="EMBL" id="JBHTMU010000021">
    <property type="protein sequence ID" value="MFD1343229.1"/>
    <property type="molecule type" value="Genomic_DNA"/>
</dbReference>
<evidence type="ECO:0000313" key="2">
    <source>
        <dbReference type="Proteomes" id="UP001597135"/>
    </source>
</evidence>
<reference evidence="2" key="1">
    <citation type="journal article" date="2019" name="Int. J. Syst. Evol. Microbiol.">
        <title>The Global Catalogue of Microorganisms (GCM) 10K type strain sequencing project: providing services to taxonomists for standard genome sequencing and annotation.</title>
        <authorList>
            <consortium name="The Broad Institute Genomics Platform"/>
            <consortium name="The Broad Institute Genome Sequencing Center for Infectious Disease"/>
            <person name="Wu L."/>
            <person name="Ma J."/>
        </authorList>
    </citation>
    <scope>NUCLEOTIDE SEQUENCE [LARGE SCALE GENOMIC DNA]</scope>
    <source>
        <strain evidence="2">CCUG 62953</strain>
    </source>
</reference>
<dbReference type="InterPro" id="IPR040632">
    <property type="entry name" value="Sulfotransfer_4"/>
</dbReference>
<dbReference type="PANTHER" id="PTHR36978:SF4">
    <property type="entry name" value="P-LOOP CONTAINING NUCLEOSIDE TRIPHOSPHATE HYDROLASE PROTEIN"/>
    <property type="match status" value="1"/>
</dbReference>
<proteinExistence type="predicted"/>
<organism evidence="1 2">
    <name type="scientific">Litorisediminicola beolgyonensis</name>
    <dbReference type="NCBI Taxonomy" id="1173614"/>
    <lineage>
        <taxon>Bacteria</taxon>
        <taxon>Pseudomonadati</taxon>
        <taxon>Pseudomonadota</taxon>
        <taxon>Alphaproteobacteria</taxon>
        <taxon>Rhodobacterales</taxon>
        <taxon>Paracoccaceae</taxon>
        <taxon>Litorisediminicola</taxon>
    </lineage>
</organism>
<name>A0ABW3ZJF1_9RHOB</name>
<dbReference type="InterPro" id="IPR027417">
    <property type="entry name" value="P-loop_NTPase"/>
</dbReference>
<dbReference type="PANTHER" id="PTHR36978">
    <property type="entry name" value="P-LOOP CONTAINING NUCLEOTIDE TRIPHOSPHATE HYDROLASE"/>
    <property type="match status" value="1"/>
</dbReference>
<dbReference type="SUPFAM" id="SSF52540">
    <property type="entry name" value="P-loop containing nucleoside triphosphate hydrolases"/>
    <property type="match status" value="1"/>
</dbReference>
<keyword evidence="2" id="KW-1185">Reference proteome</keyword>
<comment type="caution">
    <text evidence="1">The sequence shown here is derived from an EMBL/GenBank/DDBJ whole genome shotgun (WGS) entry which is preliminary data.</text>
</comment>
<dbReference type="GO" id="GO:0016740">
    <property type="term" value="F:transferase activity"/>
    <property type="evidence" value="ECO:0007669"/>
    <property type="project" value="UniProtKB-KW"/>
</dbReference>
<sequence length="214" mass="24058">MALSVIGAGFGRTGTDSLKRALEMLGYNPCYHMYEVLPHQDRVDMWRGILGGAISPDWDAVFEGYSATVDWPTAHYWRELAMHYPDAKIVLSWRSPESWYASMDSTILQIMRAETDPATIPYKLGKAVFGGHYDDPEHVMGVYRRHVEEVRDEFGPDRLLTYELGSGWEPLCTFLGCAVPDEPYPTGNDGEQFHARVSAVEAERKAKVAEPPTA</sequence>
<evidence type="ECO:0000313" key="1">
    <source>
        <dbReference type="EMBL" id="MFD1343229.1"/>
    </source>
</evidence>
<dbReference type="RefSeq" id="WP_386804001.1">
    <property type="nucleotide sequence ID" value="NZ_JBHTMU010000021.1"/>
</dbReference>
<dbReference type="EC" id="2.8.2.-" evidence="1"/>